<proteinExistence type="predicted"/>
<dbReference type="PROSITE" id="PS50977">
    <property type="entry name" value="HTH_TETR_2"/>
    <property type="match status" value="1"/>
</dbReference>
<dbReference type="InterPro" id="IPR009057">
    <property type="entry name" value="Homeodomain-like_sf"/>
</dbReference>
<dbReference type="InterPro" id="IPR001647">
    <property type="entry name" value="HTH_TetR"/>
</dbReference>
<protein>
    <submittedName>
        <fullName evidence="4">TetR/AcrR family transcriptional regulator</fullName>
    </submittedName>
</protein>
<evidence type="ECO:0000259" key="3">
    <source>
        <dbReference type="PROSITE" id="PS50977"/>
    </source>
</evidence>
<dbReference type="Gene3D" id="1.10.357.10">
    <property type="entry name" value="Tetracycline Repressor, domain 2"/>
    <property type="match status" value="1"/>
</dbReference>
<dbReference type="RefSeq" id="WP_345240035.1">
    <property type="nucleotide sequence ID" value="NZ_BAABHD010000003.1"/>
</dbReference>
<comment type="caution">
    <text evidence="4">The sequence shown here is derived from an EMBL/GenBank/DDBJ whole genome shotgun (WGS) entry which is preliminary data.</text>
</comment>
<gene>
    <name evidence="4" type="ORF">GCM10023189_03890</name>
</gene>
<evidence type="ECO:0000256" key="2">
    <source>
        <dbReference type="PROSITE-ProRule" id="PRU00335"/>
    </source>
</evidence>
<reference evidence="5" key="1">
    <citation type="journal article" date="2019" name="Int. J. Syst. Evol. Microbiol.">
        <title>The Global Catalogue of Microorganisms (GCM) 10K type strain sequencing project: providing services to taxonomists for standard genome sequencing and annotation.</title>
        <authorList>
            <consortium name="The Broad Institute Genomics Platform"/>
            <consortium name="The Broad Institute Genome Sequencing Center for Infectious Disease"/>
            <person name="Wu L."/>
            <person name="Ma J."/>
        </authorList>
    </citation>
    <scope>NUCLEOTIDE SEQUENCE [LARGE SCALE GENOMIC DNA]</scope>
    <source>
        <strain evidence="5">JCM 17927</strain>
    </source>
</reference>
<dbReference type="PANTHER" id="PTHR30055">
    <property type="entry name" value="HTH-TYPE TRANSCRIPTIONAL REGULATOR RUTR"/>
    <property type="match status" value="1"/>
</dbReference>
<sequence length="216" mass="24911">MTTKEKILETARLLFNENGVETVTVRSLAQEVGISHGNLCYHFANTDVIIERLYLQLAETISTGINQLVPGESLSLELLRRLGTGTFALLYEYRFLMRDFAGIMRRLPAIREQHQALMQRRRDTFRLILHQLRKQDILRSELYPGQDSHLIEQMLIVGDFWLSSADVLYEGPDEAKINHYVSVFEALLLPMLTEKGLQQWFAIPHSNPDRETVRGV</sequence>
<dbReference type="Pfam" id="PF00440">
    <property type="entry name" value="TetR_N"/>
    <property type="match status" value="1"/>
</dbReference>
<feature type="domain" description="HTH tetR-type" evidence="3">
    <location>
        <begin position="1"/>
        <end position="61"/>
    </location>
</feature>
<dbReference type="Proteomes" id="UP001501175">
    <property type="component" value="Unassembled WGS sequence"/>
</dbReference>
<accession>A0ABP8MAP6</accession>
<dbReference type="PRINTS" id="PR00455">
    <property type="entry name" value="HTHTETR"/>
</dbReference>
<dbReference type="InterPro" id="IPR050109">
    <property type="entry name" value="HTH-type_TetR-like_transc_reg"/>
</dbReference>
<evidence type="ECO:0000256" key="1">
    <source>
        <dbReference type="ARBA" id="ARBA00023125"/>
    </source>
</evidence>
<name>A0ABP8MAP6_9BACT</name>
<evidence type="ECO:0000313" key="4">
    <source>
        <dbReference type="EMBL" id="GAA4447446.1"/>
    </source>
</evidence>
<dbReference type="Pfam" id="PF13972">
    <property type="entry name" value="TetR"/>
    <property type="match status" value="1"/>
</dbReference>
<dbReference type="InterPro" id="IPR025722">
    <property type="entry name" value="TetR"/>
</dbReference>
<dbReference type="EMBL" id="BAABHD010000003">
    <property type="protein sequence ID" value="GAA4447446.1"/>
    <property type="molecule type" value="Genomic_DNA"/>
</dbReference>
<organism evidence="4 5">
    <name type="scientific">Nibrella saemangeumensis</name>
    <dbReference type="NCBI Taxonomy" id="1084526"/>
    <lineage>
        <taxon>Bacteria</taxon>
        <taxon>Pseudomonadati</taxon>
        <taxon>Bacteroidota</taxon>
        <taxon>Cytophagia</taxon>
        <taxon>Cytophagales</taxon>
        <taxon>Spirosomataceae</taxon>
        <taxon>Nibrella</taxon>
    </lineage>
</organism>
<dbReference type="SUPFAM" id="SSF46689">
    <property type="entry name" value="Homeodomain-like"/>
    <property type="match status" value="1"/>
</dbReference>
<keyword evidence="1 2" id="KW-0238">DNA-binding</keyword>
<keyword evidence="5" id="KW-1185">Reference proteome</keyword>
<feature type="DNA-binding region" description="H-T-H motif" evidence="2">
    <location>
        <begin position="24"/>
        <end position="43"/>
    </location>
</feature>
<dbReference type="PANTHER" id="PTHR30055:SF223">
    <property type="entry name" value="HTH-TYPE TRANSCRIPTIONAL REGULATOR UIDR"/>
    <property type="match status" value="1"/>
</dbReference>
<evidence type="ECO:0000313" key="5">
    <source>
        <dbReference type="Proteomes" id="UP001501175"/>
    </source>
</evidence>